<dbReference type="InterPro" id="IPR010071">
    <property type="entry name" value="AA_adenyl_dom"/>
</dbReference>
<feature type="domain" description="Carrier" evidence="5">
    <location>
        <begin position="938"/>
        <end position="1013"/>
    </location>
</feature>
<evidence type="ECO:0000259" key="5">
    <source>
        <dbReference type="PROSITE" id="PS50075"/>
    </source>
</evidence>
<dbReference type="GO" id="GO:0016874">
    <property type="term" value="F:ligase activity"/>
    <property type="evidence" value="ECO:0007669"/>
    <property type="project" value="UniProtKB-KW"/>
</dbReference>
<dbReference type="Gene3D" id="3.40.50.980">
    <property type="match status" value="2"/>
</dbReference>
<dbReference type="Gene3D" id="3.30.559.10">
    <property type="entry name" value="Chloramphenicol acetyltransferase-like domain"/>
    <property type="match status" value="1"/>
</dbReference>
<dbReference type="Gene3D" id="3.30.300.30">
    <property type="match status" value="1"/>
</dbReference>
<dbReference type="Pfam" id="PF00550">
    <property type="entry name" value="PP-binding"/>
    <property type="match status" value="1"/>
</dbReference>
<evidence type="ECO:0000313" key="6">
    <source>
        <dbReference type="EMBL" id="GAA5528898.1"/>
    </source>
</evidence>
<dbReference type="SUPFAM" id="SSF52777">
    <property type="entry name" value="CoA-dependent acyltransferases"/>
    <property type="match status" value="2"/>
</dbReference>
<dbReference type="PROSITE" id="PS00455">
    <property type="entry name" value="AMP_BINDING"/>
    <property type="match status" value="1"/>
</dbReference>
<dbReference type="Pfam" id="PF13193">
    <property type="entry name" value="AMP-binding_C"/>
    <property type="match status" value="1"/>
</dbReference>
<dbReference type="RefSeq" id="WP_345722517.1">
    <property type="nucleotide sequence ID" value="NZ_BAABRU010000009.1"/>
</dbReference>
<dbReference type="CDD" id="cd05235">
    <property type="entry name" value="SDR_e1"/>
    <property type="match status" value="1"/>
</dbReference>
<dbReference type="Gene3D" id="1.10.1200.10">
    <property type="entry name" value="ACP-like"/>
    <property type="match status" value="1"/>
</dbReference>
<proteinExistence type="predicted"/>
<dbReference type="InterPro" id="IPR020845">
    <property type="entry name" value="AMP-binding_CS"/>
</dbReference>
<evidence type="ECO:0000256" key="2">
    <source>
        <dbReference type="ARBA" id="ARBA00022450"/>
    </source>
</evidence>
<accession>A0ABP9X228</accession>
<dbReference type="NCBIfam" id="TIGR01733">
    <property type="entry name" value="AA-adenyl-dom"/>
    <property type="match status" value="1"/>
</dbReference>
<dbReference type="Pfam" id="PF07993">
    <property type="entry name" value="NAD_binding_4"/>
    <property type="match status" value="1"/>
</dbReference>
<protein>
    <submittedName>
        <fullName evidence="6">D-alanine--D-alanyl carrier protein ligase</fullName>
    </submittedName>
</protein>
<dbReference type="SUPFAM" id="SSF51735">
    <property type="entry name" value="NAD(P)-binding Rossmann-fold domains"/>
    <property type="match status" value="1"/>
</dbReference>
<dbReference type="InterPro" id="IPR023213">
    <property type="entry name" value="CAT-like_dom_sf"/>
</dbReference>
<dbReference type="Proteomes" id="UP001428290">
    <property type="component" value="Unassembled WGS sequence"/>
</dbReference>
<dbReference type="InterPro" id="IPR020806">
    <property type="entry name" value="PKS_PP-bd"/>
</dbReference>
<name>A0ABP9X228_9CHLR</name>
<evidence type="ECO:0000256" key="4">
    <source>
        <dbReference type="ARBA" id="ARBA00022598"/>
    </source>
</evidence>
<dbReference type="Gene3D" id="3.40.50.720">
    <property type="entry name" value="NAD(P)-binding Rossmann-like Domain"/>
    <property type="match status" value="1"/>
</dbReference>
<sequence>MAKLALSAAQHGIWLGQQLDPSSPLYNTAEYVTLRGVVELANLTAAIEQAFAEAATLHLRFGLEHDQPYALVEPQPINPTVHDLRDLPDAEARALAWMQHDLGNVIDLATGPLFNTAILQIADDQVWWYLRAHHIALDGYSFALLTKRVAEIYSALQIKATPSPSFGDLAPVIAEDQAYQASIQATLDREFWLNRFAANPQVVSLTEQTGLSQPRSIRLSTALASDLIEQLTAIAKPTRSTWPDVLMAVVAAYLARWNNSQSVVLGMPLMSRLGSVALRVPCMAMNIVPLCLKVSADHDLAQLTAVVAAERNAFRKHGRYRYEQLRRDLGFVGAGRRLFGPVVNIMPFDHPLNFGDCQAQSTTLTAGPVEDLAFNVILRGNQLYLTLEANPACYGQAALEYHFAAIQHLLNGWLANPSIPVAEQQVLPAPLVLDGGELRLPLTSVIEQILDNAKEQPHALALVTDTEQLSYAELASHVHAWAGQLVQRGVTAGSVVGVALPRSREAIVAILATLCCGAAYLPLDPQWPQSRLASVVAQAQPALVLAQQALDLPNLLLVEQLGKSNAWFEARVDLAQPAYIMYTSGSTGEPKGVVISHQALAGFVQSAAERYAITEADRVLQFAPFAFDASVEEIFVTLCQGATLVLRNDAMLESLQRFVSACQTHAISVLDLPTAFWHELADSVAQGAVQLPECLRVVIIGGEAALPERVQGWLNAVAPNVRLFNTYGPTEATVVATVAELSDPNQLITIGRPLAGVQAAILGSDQQPIFAGDVGDLYLLGNGLAMGYYQRPDLDALNFSQLSQLPHAPRAYRTGDRVHLLEGQLQFVGRSDDEFKISGQRVTPAEIESVFLRHTAVREVAVIGQQLGNASKRLFAAVVVSDASLSVAELRNHASQHLPAAVIPAAITIVERLPRSSAGKIDRKAVAALAPAPVVVNTAANDIPALIRQVWAEVLGQTEFNDEADFFALGGQSLQTIQVANRLGMALGREVTAALIFRYPTIASLSQALDPEFEQAIEAALQFVSDANLSEQIVPKQLNAQPRPIQTVLLTGATGFVGAHLLAELLNTTTVNVICLVRAGSDVAAFERLQASLHHYELATEQLAERVDAWQGDLAQSQFGLDDQQWQSLIERCDLIYHNAAMVSVVREYSSLRVVNVNATREMLRLAAVRCTPVHYVSTLAVSPPQSVMHRVPEDFVAAHAGLRDGYSQSKWVAERLLEQAATRGLPVAVYRLGRVVGPIQSNFVNQDDLFWRIVQAGVPRGLLPSLPVEEIWNPVDFAAQTIVQFSRNHRGVRVYNLAPSKPISFAQLLGWVGEYGYAVQLCRVEQWYQALRNADDAMSQATLTFFERQADGGELPNAIGTIENKRLLQTLAAHGIAVPVIDRERFFGYLERCIRTGLLPAPDLRQTSIGIR</sequence>
<evidence type="ECO:0000313" key="7">
    <source>
        <dbReference type="Proteomes" id="UP001428290"/>
    </source>
</evidence>
<dbReference type="InterPro" id="IPR045851">
    <property type="entry name" value="AMP-bd_C_sf"/>
</dbReference>
<dbReference type="SMART" id="SM00823">
    <property type="entry name" value="PKS_PP"/>
    <property type="match status" value="1"/>
</dbReference>
<evidence type="ECO:0000256" key="3">
    <source>
        <dbReference type="ARBA" id="ARBA00022553"/>
    </source>
</evidence>
<comment type="caution">
    <text evidence="6">The sequence shown here is derived from an EMBL/GenBank/DDBJ whole genome shotgun (WGS) entry which is preliminary data.</text>
</comment>
<comment type="cofactor">
    <cofactor evidence="1">
        <name>pantetheine 4'-phosphate</name>
        <dbReference type="ChEBI" id="CHEBI:47942"/>
    </cofactor>
</comment>
<dbReference type="InterPro" id="IPR009081">
    <property type="entry name" value="PP-bd_ACP"/>
</dbReference>
<dbReference type="InterPro" id="IPR025110">
    <property type="entry name" value="AMP-bd_C"/>
</dbReference>
<dbReference type="InterPro" id="IPR010080">
    <property type="entry name" value="Thioester_reductase-like_dom"/>
</dbReference>
<reference evidence="6 7" key="1">
    <citation type="submission" date="2024-02" db="EMBL/GenBank/DDBJ databases">
        <title>Herpetosiphon gulosus NBRC 112829.</title>
        <authorList>
            <person name="Ichikawa N."/>
            <person name="Katano-Makiyama Y."/>
            <person name="Hidaka K."/>
        </authorList>
    </citation>
    <scope>NUCLEOTIDE SEQUENCE [LARGE SCALE GENOMIC DNA]</scope>
    <source>
        <strain evidence="6 7">NBRC 112829</strain>
    </source>
</reference>
<dbReference type="SUPFAM" id="SSF47336">
    <property type="entry name" value="ACP-like"/>
    <property type="match status" value="1"/>
</dbReference>
<dbReference type="PANTHER" id="PTHR44845">
    <property type="entry name" value="CARRIER DOMAIN-CONTAINING PROTEIN"/>
    <property type="match status" value="1"/>
</dbReference>
<dbReference type="Gene3D" id="2.30.38.10">
    <property type="entry name" value="Luciferase, Domain 3"/>
    <property type="match status" value="1"/>
</dbReference>
<dbReference type="NCBIfam" id="TIGR01746">
    <property type="entry name" value="Thioester-redct"/>
    <property type="match status" value="1"/>
</dbReference>
<keyword evidence="4 6" id="KW-0436">Ligase</keyword>
<dbReference type="InterPro" id="IPR001242">
    <property type="entry name" value="Condensation_dom"/>
</dbReference>
<dbReference type="Gene3D" id="3.30.559.30">
    <property type="entry name" value="Nonribosomal peptide synthetase, condensation domain"/>
    <property type="match status" value="1"/>
</dbReference>
<dbReference type="PROSITE" id="PS50075">
    <property type="entry name" value="CARRIER"/>
    <property type="match status" value="1"/>
</dbReference>
<keyword evidence="3" id="KW-0597">Phosphoprotein</keyword>
<dbReference type="SUPFAM" id="SSF56801">
    <property type="entry name" value="Acetyl-CoA synthetase-like"/>
    <property type="match status" value="1"/>
</dbReference>
<dbReference type="PANTHER" id="PTHR44845:SF6">
    <property type="entry name" value="BETA-ALANINE-ACTIVATING ENZYME"/>
    <property type="match status" value="1"/>
</dbReference>
<dbReference type="InterPro" id="IPR013120">
    <property type="entry name" value="FAR_NAD-bd"/>
</dbReference>
<dbReference type="InterPro" id="IPR036736">
    <property type="entry name" value="ACP-like_sf"/>
</dbReference>
<dbReference type="EMBL" id="BAABRU010000009">
    <property type="protein sequence ID" value="GAA5528898.1"/>
    <property type="molecule type" value="Genomic_DNA"/>
</dbReference>
<dbReference type="InterPro" id="IPR036291">
    <property type="entry name" value="NAD(P)-bd_dom_sf"/>
</dbReference>
<keyword evidence="7" id="KW-1185">Reference proteome</keyword>
<evidence type="ECO:0000256" key="1">
    <source>
        <dbReference type="ARBA" id="ARBA00001957"/>
    </source>
</evidence>
<gene>
    <name evidence="6" type="primary">dltA_3</name>
    <name evidence="6" type="ORF">Hgul01_02701</name>
</gene>
<dbReference type="CDD" id="cd05930">
    <property type="entry name" value="A_NRPS"/>
    <property type="match status" value="1"/>
</dbReference>
<dbReference type="Pfam" id="PF00501">
    <property type="entry name" value="AMP-binding"/>
    <property type="match status" value="1"/>
</dbReference>
<dbReference type="InterPro" id="IPR000873">
    <property type="entry name" value="AMP-dep_synth/lig_dom"/>
</dbReference>
<keyword evidence="2" id="KW-0596">Phosphopantetheine</keyword>
<organism evidence="6 7">
    <name type="scientific">Herpetosiphon gulosus</name>
    <dbReference type="NCBI Taxonomy" id="1973496"/>
    <lineage>
        <taxon>Bacteria</taxon>
        <taxon>Bacillati</taxon>
        <taxon>Chloroflexota</taxon>
        <taxon>Chloroflexia</taxon>
        <taxon>Herpetosiphonales</taxon>
        <taxon>Herpetosiphonaceae</taxon>
        <taxon>Herpetosiphon</taxon>
    </lineage>
</organism>
<dbReference type="Pfam" id="PF00668">
    <property type="entry name" value="Condensation"/>
    <property type="match status" value="1"/>
</dbReference>